<dbReference type="PANTHER" id="PTHR46795:SF3">
    <property type="entry name" value="ABC TRANSPORTER PERMEASE"/>
    <property type="match status" value="1"/>
</dbReference>
<gene>
    <name evidence="8" type="ORF">ACFSUL_01755</name>
</gene>
<evidence type="ECO:0000256" key="3">
    <source>
        <dbReference type="ARBA" id="ARBA00022692"/>
    </source>
</evidence>
<evidence type="ECO:0000313" key="8">
    <source>
        <dbReference type="EMBL" id="MFD2679468.1"/>
    </source>
</evidence>
<keyword evidence="6" id="KW-0813">Transport</keyword>
<accession>A0ABW5RLC1</accession>
<feature type="transmembrane region" description="Helical" evidence="6">
    <location>
        <begin position="197"/>
        <end position="216"/>
    </location>
</feature>
<keyword evidence="4 6" id="KW-1133">Transmembrane helix</keyword>
<feature type="transmembrane region" description="Helical" evidence="6">
    <location>
        <begin position="228"/>
        <end position="256"/>
    </location>
</feature>
<sequence>MTLFSLAKKNIQGNFKNYLIYFVSLVFSMVIYYTFVSLQYSEKIQESIELSDTMSFMFMVSSMILLLFVAIFILYSNSFFTRQRKKEVGLYSMLGLRKKTIGRMLFYENLIMGLVALVIGIILGTLLSKLFSMILIKLMGSTVEVDFGISIQAIIQTVIVFLIIILFTSIQGYRLIYRFKLIELFHAEKKGETVPKASLISTGIGIILLAVSYWLILRPFPDELTEGYLYLNYGFALVGLIIGTHLFFRSVTVYLLKLSQRNKSRYYKGTTLIETSQLLHHIKGNARTFTMIALLSAVTISFFGATYSGYYGNEKNAKEMAPFSYAHLSKGNELDKQVETIIEEDKDHPIKAQLDIPVMEVKGTLSFEFDYETNPTKLISASTFNKVAEALDREDTVTLSNNQAAVIKPRLTKYTESDFKGKGTNLQLSEGSRELTFVKMMEGSVLPFDYPDFYVVVSDEMFSEVSKQRTPLIYKAYEVEKEKTTGVTSKKVNKLIGDEELQVSPSFYTDYKEGKEGNAISLFIFGFLGLVFLAATGSIIYFKQLTEANEAKGSYEILRKIGFSKKDLRKSINKQTLFVFGLPLTVGIIHSSTILNFITNFISDLIGASVMVPILTAVIAFVVIYIGYYVLTVKTYNNIVNK</sequence>
<dbReference type="Proteomes" id="UP001597506">
    <property type="component" value="Unassembled WGS sequence"/>
</dbReference>
<organism evidence="8 9">
    <name type="scientific">Bacillus seohaeanensis</name>
    <dbReference type="NCBI Taxonomy" id="284580"/>
    <lineage>
        <taxon>Bacteria</taxon>
        <taxon>Bacillati</taxon>
        <taxon>Bacillota</taxon>
        <taxon>Bacilli</taxon>
        <taxon>Bacillales</taxon>
        <taxon>Bacillaceae</taxon>
        <taxon>Bacillus</taxon>
    </lineage>
</organism>
<dbReference type="RefSeq" id="WP_377932127.1">
    <property type="nucleotide sequence ID" value="NZ_JBHUMF010000002.1"/>
</dbReference>
<comment type="similarity">
    <text evidence="6">Belongs to the ABC-4 integral membrane protein family.</text>
</comment>
<feature type="transmembrane region" description="Helical" evidence="6">
    <location>
        <begin position="147"/>
        <end position="176"/>
    </location>
</feature>
<feature type="domain" description="ABC3 transporter permease C-terminal" evidence="7">
    <location>
        <begin position="527"/>
        <end position="624"/>
    </location>
</feature>
<evidence type="ECO:0000256" key="1">
    <source>
        <dbReference type="ARBA" id="ARBA00004651"/>
    </source>
</evidence>
<name>A0ABW5RLC1_9BACI</name>
<evidence type="ECO:0000259" key="7">
    <source>
        <dbReference type="Pfam" id="PF02687"/>
    </source>
</evidence>
<dbReference type="InterPro" id="IPR003838">
    <property type="entry name" value="ABC3_permease_C"/>
</dbReference>
<comment type="caution">
    <text evidence="8">The sequence shown here is derived from an EMBL/GenBank/DDBJ whole genome shotgun (WGS) entry which is preliminary data.</text>
</comment>
<evidence type="ECO:0000256" key="4">
    <source>
        <dbReference type="ARBA" id="ARBA00022989"/>
    </source>
</evidence>
<dbReference type="Pfam" id="PF02687">
    <property type="entry name" value="FtsX"/>
    <property type="match status" value="2"/>
</dbReference>
<reference evidence="9" key="1">
    <citation type="journal article" date="2019" name="Int. J. Syst. Evol. Microbiol.">
        <title>The Global Catalogue of Microorganisms (GCM) 10K type strain sequencing project: providing services to taxonomists for standard genome sequencing and annotation.</title>
        <authorList>
            <consortium name="The Broad Institute Genomics Platform"/>
            <consortium name="The Broad Institute Genome Sequencing Center for Infectious Disease"/>
            <person name="Wu L."/>
            <person name="Ma J."/>
        </authorList>
    </citation>
    <scope>NUCLEOTIDE SEQUENCE [LARGE SCALE GENOMIC DNA]</scope>
    <source>
        <strain evidence="9">KCTC 3913</strain>
    </source>
</reference>
<dbReference type="PANTHER" id="PTHR46795">
    <property type="entry name" value="ABC TRANSPORTER PERMEASE-RELATED-RELATED"/>
    <property type="match status" value="1"/>
</dbReference>
<feature type="transmembrane region" description="Helical" evidence="6">
    <location>
        <begin position="56"/>
        <end position="76"/>
    </location>
</feature>
<feature type="transmembrane region" description="Helical" evidence="6">
    <location>
        <begin position="105"/>
        <end position="127"/>
    </location>
</feature>
<dbReference type="InterPro" id="IPR052536">
    <property type="entry name" value="ABC-4_Integral_Memb_Prot"/>
</dbReference>
<feature type="domain" description="ABC3 transporter permease C-terminal" evidence="7">
    <location>
        <begin position="60"/>
        <end position="178"/>
    </location>
</feature>
<dbReference type="EMBL" id="JBHUMF010000002">
    <property type="protein sequence ID" value="MFD2679468.1"/>
    <property type="molecule type" value="Genomic_DNA"/>
</dbReference>
<comment type="subcellular location">
    <subcellularLocation>
        <location evidence="1 6">Cell membrane</location>
        <topology evidence="1 6">Multi-pass membrane protein</topology>
    </subcellularLocation>
</comment>
<feature type="transmembrane region" description="Helical" evidence="6">
    <location>
        <begin position="610"/>
        <end position="631"/>
    </location>
</feature>
<feature type="transmembrane region" description="Helical" evidence="6">
    <location>
        <begin position="18"/>
        <end position="36"/>
    </location>
</feature>
<keyword evidence="2 6" id="KW-1003">Cell membrane</keyword>
<keyword evidence="5 6" id="KW-0472">Membrane</keyword>
<keyword evidence="9" id="KW-1185">Reference proteome</keyword>
<dbReference type="PIRSF" id="PIRSF018968">
    <property type="entry name" value="ABC_permease_BceB"/>
    <property type="match status" value="1"/>
</dbReference>
<keyword evidence="3 6" id="KW-0812">Transmembrane</keyword>
<feature type="transmembrane region" description="Helical" evidence="6">
    <location>
        <begin position="289"/>
        <end position="310"/>
    </location>
</feature>
<proteinExistence type="inferred from homology"/>
<feature type="transmembrane region" description="Helical" evidence="6">
    <location>
        <begin position="519"/>
        <end position="542"/>
    </location>
</feature>
<feature type="transmembrane region" description="Helical" evidence="6">
    <location>
        <begin position="576"/>
        <end position="598"/>
    </location>
</feature>
<evidence type="ECO:0000256" key="6">
    <source>
        <dbReference type="PIRNR" id="PIRNR018968"/>
    </source>
</evidence>
<evidence type="ECO:0000256" key="5">
    <source>
        <dbReference type="ARBA" id="ARBA00023136"/>
    </source>
</evidence>
<evidence type="ECO:0000313" key="9">
    <source>
        <dbReference type="Proteomes" id="UP001597506"/>
    </source>
</evidence>
<evidence type="ECO:0000256" key="2">
    <source>
        <dbReference type="ARBA" id="ARBA00022475"/>
    </source>
</evidence>
<dbReference type="InterPro" id="IPR027022">
    <property type="entry name" value="ABC_permease_BceB-typ"/>
</dbReference>
<protein>
    <submittedName>
        <fullName evidence="8">ABC transporter permease</fullName>
    </submittedName>
</protein>